<gene>
    <name evidence="1" type="ORF">BDR25DRAFT_314898</name>
</gene>
<evidence type="ECO:0000313" key="2">
    <source>
        <dbReference type="Proteomes" id="UP000799755"/>
    </source>
</evidence>
<accession>A0ACB6QVQ6</accession>
<protein>
    <submittedName>
        <fullName evidence="1">Uncharacterized protein</fullName>
    </submittedName>
</protein>
<evidence type="ECO:0000313" key="1">
    <source>
        <dbReference type="EMBL" id="KAF2470165.1"/>
    </source>
</evidence>
<comment type="caution">
    <text evidence="1">The sequence shown here is derived from an EMBL/GenBank/DDBJ whole genome shotgun (WGS) entry which is preliminary data.</text>
</comment>
<sequence length="155" mass="17073">MHTLAWGSPHAETPLAPGQWQCSMALHICLDSTGHIDSGRSIARKTNAPDTACYDAKVLARSLVIDGRSNTGDSGENSGHGQKTADLAERVRLLDTWKTSLLSCYAALQSWSRRLCFAQQRSRFVEGLQRTFCTAVKVNQSNARRSESQSFSRES</sequence>
<reference evidence="1" key="1">
    <citation type="journal article" date="2020" name="Stud. Mycol.">
        <title>101 Dothideomycetes genomes: a test case for predicting lifestyles and emergence of pathogens.</title>
        <authorList>
            <person name="Haridas S."/>
            <person name="Albert R."/>
            <person name="Binder M."/>
            <person name="Bloem J."/>
            <person name="Labutti K."/>
            <person name="Salamov A."/>
            <person name="Andreopoulos B."/>
            <person name="Baker S."/>
            <person name="Barry K."/>
            <person name="Bills G."/>
            <person name="Bluhm B."/>
            <person name="Cannon C."/>
            <person name="Castanera R."/>
            <person name="Culley D."/>
            <person name="Daum C."/>
            <person name="Ezra D."/>
            <person name="Gonzalez J."/>
            <person name="Henrissat B."/>
            <person name="Kuo A."/>
            <person name="Liang C."/>
            <person name="Lipzen A."/>
            <person name="Lutzoni F."/>
            <person name="Magnuson J."/>
            <person name="Mondo S."/>
            <person name="Nolan M."/>
            <person name="Ohm R."/>
            <person name="Pangilinan J."/>
            <person name="Park H.-J."/>
            <person name="Ramirez L."/>
            <person name="Alfaro M."/>
            <person name="Sun H."/>
            <person name="Tritt A."/>
            <person name="Yoshinaga Y."/>
            <person name="Zwiers L.-H."/>
            <person name="Turgeon B."/>
            <person name="Goodwin S."/>
            <person name="Spatafora J."/>
            <person name="Crous P."/>
            <person name="Grigoriev I."/>
        </authorList>
    </citation>
    <scope>NUCLEOTIDE SEQUENCE</scope>
    <source>
        <strain evidence="1">ATCC 200398</strain>
    </source>
</reference>
<keyword evidence="2" id="KW-1185">Reference proteome</keyword>
<dbReference type="EMBL" id="MU003509">
    <property type="protein sequence ID" value="KAF2470165.1"/>
    <property type="molecule type" value="Genomic_DNA"/>
</dbReference>
<name>A0ACB6QVQ6_9PLEO</name>
<proteinExistence type="predicted"/>
<dbReference type="Proteomes" id="UP000799755">
    <property type="component" value="Unassembled WGS sequence"/>
</dbReference>
<organism evidence="1 2">
    <name type="scientific">Lindgomyces ingoldianus</name>
    <dbReference type="NCBI Taxonomy" id="673940"/>
    <lineage>
        <taxon>Eukaryota</taxon>
        <taxon>Fungi</taxon>
        <taxon>Dikarya</taxon>
        <taxon>Ascomycota</taxon>
        <taxon>Pezizomycotina</taxon>
        <taxon>Dothideomycetes</taxon>
        <taxon>Pleosporomycetidae</taxon>
        <taxon>Pleosporales</taxon>
        <taxon>Lindgomycetaceae</taxon>
        <taxon>Lindgomyces</taxon>
    </lineage>
</organism>